<sequence>MRSVQALAVAVLSVLTVGDVSRATEPKSGGIFRIYHRDSPGSASIHEGATYSVNIPFMPI</sequence>
<dbReference type="Proteomes" id="UP000287033">
    <property type="component" value="Unassembled WGS sequence"/>
</dbReference>
<feature type="chain" id="PRO_5019288828" evidence="1">
    <location>
        <begin position="23"/>
        <end position="60"/>
    </location>
</feature>
<proteinExistence type="predicted"/>
<evidence type="ECO:0000256" key="1">
    <source>
        <dbReference type="SAM" id="SignalP"/>
    </source>
</evidence>
<reference evidence="2 3" key="1">
    <citation type="journal article" date="2018" name="Nat. Ecol. Evol.">
        <title>Shark genomes provide insights into elasmobranch evolution and the origin of vertebrates.</title>
        <authorList>
            <person name="Hara Y"/>
            <person name="Yamaguchi K"/>
            <person name="Onimaru K"/>
            <person name="Kadota M"/>
            <person name="Koyanagi M"/>
            <person name="Keeley SD"/>
            <person name="Tatsumi K"/>
            <person name="Tanaka K"/>
            <person name="Motone F"/>
            <person name="Kageyama Y"/>
            <person name="Nozu R"/>
            <person name="Adachi N"/>
            <person name="Nishimura O"/>
            <person name="Nakagawa R"/>
            <person name="Tanegashima C"/>
            <person name="Kiyatake I"/>
            <person name="Matsumoto R"/>
            <person name="Murakumo K"/>
            <person name="Nishida K"/>
            <person name="Terakita A"/>
            <person name="Kuratani S"/>
            <person name="Sato K"/>
            <person name="Hyodo S Kuraku.S."/>
        </authorList>
    </citation>
    <scope>NUCLEOTIDE SEQUENCE [LARGE SCALE GENOMIC DNA]</scope>
</reference>
<accession>A0A401TUW0</accession>
<keyword evidence="1" id="KW-0732">Signal</keyword>
<feature type="non-terminal residue" evidence="2">
    <location>
        <position position="60"/>
    </location>
</feature>
<comment type="caution">
    <text evidence="2">The sequence shown here is derived from an EMBL/GenBank/DDBJ whole genome shotgun (WGS) entry which is preliminary data.</text>
</comment>
<keyword evidence="3" id="KW-1185">Reference proteome</keyword>
<evidence type="ECO:0000313" key="2">
    <source>
        <dbReference type="EMBL" id="GCC46434.1"/>
    </source>
</evidence>
<protein>
    <submittedName>
        <fullName evidence="2">Uncharacterized protein</fullName>
    </submittedName>
</protein>
<dbReference type="AlphaFoldDB" id="A0A401TUW0"/>
<name>A0A401TUW0_CHIPU</name>
<dbReference type="EMBL" id="BEZZ01180639">
    <property type="protein sequence ID" value="GCC46434.1"/>
    <property type="molecule type" value="Genomic_DNA"/>
</dbReference>
<gene>
    <name evidence="2" type="ORF">chiPu_0030344</name>
</gene>
<feature type="signal peptide" evidence="1">
    <location>
        <begin position="1"/>
        <end position="22"/>
    </location>
</feature>
<evidence type="ECO:0000313" key="3">
    <source>
        <dbReference type="Proteomes" id="UP000287033"/>
    </source>
</evidence>
<organism evidence="2 3">
    <name type="scientific">Chiloscyllium punctatum</name>
    <name type="common">Brownbanded bambooshark</name>
    <name type="synonym">Hemiscyllium punctatum</name>
    <dbReference type="NCBI Taxonomy" id="137246"/>
    <lineage>
        <taxon>Eukaryota</taxon>
        <taxon>Metazoa</taxon>
        <taxon>Chordata</taxon>
        <taxon>Craniata</taxon>
        <taxon>Vertebrata</taxon>
        <taxon>Chondrichthyes</taxon>
        <taxon>Elasmobranchii</taxon>
        <taxon>Galeomorphii</taxon>
        <taxon>Galeoidea</taxon>
        <taxon>Orectolobiformes</taxon>
        <taxon>Hemiscylliidae</taxon>
        <taxon>Chiloscyllium</taxon>
    </lineage>
</organism>